<reference evidence="14 15" key="1">
    <citation type="journal article" date="2018" name="Gigascience">
        <title>Genomes of trombidid mites reveal novel predicted allergens and laterally-transferred genes associated with secondary metabolism.</title>
        <authorList>
            <person name="Dong X."/>
            <person name="Chaisiri K."/>
            <person name="Xia D."/>
            <person name="Armstrong S.D."/>
            <person name="Fang Y."/>
            <person name="Donnelly M.J."/>
            <person name="Kadowaki T."/>
            <person name="McGarry J.W."/>
            <person name="Darby A.C."/>
            <person name="Makepeace B.L."/>
        </authorList>
    </citation>
    <scope>NUCLEOTIDE SEQUENCE [LARGE SCALE GENOMIC DNA]</scope>
    <source>
        <strain evidence="14">UoL-WK</strain>
    </source>
</reference>
<dbReference type="PANTHER" id="PTHR18966">
    <property type="entry name" value="IONOTROPIC GLUTAMATE RECEPTOR"/>
    <property type="match status" value="1"/>
</dbReference>
<gene>
    <name evidence="14" type="ORF">B4U79_17119</name>
</gene>
<feature type="domain" description="Ionotropic glutamate receptor L-glutamate and glycine-binding" evidence="13">
    <location>
        <begin position="74"/>
        <end position="138"/>
    </location>
</feature>
<evidence type="ECO:0000256" key="8">
    <source>
        <dbReference type="ARBA" id="ARBA00023170"/>
    </source>
</evidence>
<dbReference type="AlphaFoldDB" id="A0A443Q6V8"/>
<dbReference type="GO" id="GO:0015276">
    <property type="term" value="F:ligand-gated monoatomic ion channel activity"/>
    <property type="evidence" value="ECO:0007669"/>
    <property type="project" value="InterPro"/>
</dbReference>
<dbReference type="Gene3D" id="3.40.190.10">
    <property type="entry name" value="Periplasmic binding protein-like II"/>
    <property type="match status" value="1"/>
</dbReference>
<dbReference type="SMART" id="SM00918">
    <property type="entry name" value="Lig_chan-Glu_bd"/>
    <property type="match status" value="1"/>
</dbReference>
<keyword evidence="8 14" id="KW-0675">Receptor</keyword>
<dbReference type="InterPro" id="IPR001320">
    <property type="entry name" value="Iontro_rcpt_C"/>
</dbReference>
<keyword evidence="9" id="KW-0325">Glycoprotein</keyword>
<evidence type="ECO:0000256" key="9">
    <source>
        <dbReference type="ARBA" id="ARBA00023180"/>
    </source>
</evidence>
<evidence type="ECO:0000256" key="4">
    <source>
        <dbReference type="ARBA" id="ARBA00022692"/>
    </source>
</evidence>
<keyword evidence="10" id="KW-1071">Ligand-gated ion channel</keyword>
<evidence type="ECO:0000256" key="11">
    <source>
        <dbReference type="ARBA" id="ARBA00023303"/>
    </source>
</evidence>
<protein>
    <submittedName>
        <fullName evidence="14">Glutamate receptor ionotropic: kainate 2-like protein</fullName>
    </submittedName>
</protein>
<dbReference type="Proteomes" id="UP000285301">
    <property type="component" value="Unassembled WGS sequence"/>
</dbReference>
<organism evidence="14 15">
    <name type="scientific">Dinothrombium tinctorium</name>
    <dbReference type="NCBI Taxonomy" id="1965070"/>
    <lineage>
        <taxon>Eukaryota</taxon>
        <taxon>Metazoa</taxon>
        <taxon>Ecdysozoa</taxon>
        <taxon>Arthropoda</taxon>
        <taxon>Chelicerata</taxon>
        <taxon>Arachnida</taxon>
        <taxon>Acari</taxon>
        <taxon>Acariformes</taxon>
        <taxon>Trombidiformes</taxon>
        <taxon>Prostigmata</taxon>
        <taxon>Anystina</taxon>
        <taxon>Parasitengona</taxon>
        <taxon>Trombidioidea</taxon>
        <taxon>Trombidiidae</taxon>
        <taxon>Dinothrombium</taxon>
    </lineage>
</organism>
<keyword evidence="6" id="KW-0406">Ion transport</keyword>
<evidence type="ECO:0000259" key="12">
    <source>
        <dbReference type="SMART" id="SM00079"/>
    </source>
</evidence>
<sequence length="169" mass="19300">KENKGITGVIKFDDYGQRTDLSLDVIDFQKTSYKKDAVWNQSGYFQLNKSESERKIIENIKNITFKVATILKKPYVIEKIGAEKFEGKEKYEGYCIDLLDAMANEEGFDYEIFLNPENSNGKLEANGTWNGLMRDLIDGRADMAISDLTITHERAKAVDFTMPFMNLGD</sequence>
<evidence type="ECO:0000256" key="10">
    <source>
        <dbReference type="ARBA" id="ARBA00023286"/>
    </source>
</evidence>
<evidence type="ECO:0000256" key="2">
    <source>
        <dbReference type="ARBA" id="ARBA00008685"/>
    </source>
</evidence>
<keyword evidence="11" id="KW-0407">Ion channel</keyword>
<evidence type="ECO:0000256" key="6">
    <source>
        <dbReference type="ARBA" id="ARBA00023065"/>
    </source>
</evidence>
<accession>A0A443Q6V8</accession>
<dbReference type="SUPFAM" id="SSF53850">
    <property type="entry name" value="Periplasmic binding protein-like II"/>
    <property type="match status" value="1"/>
</dbReference>
<keyword evidence="5" id="KW-1133">Transmembrane helix</keyword>
<keyword evidence="4" id="KW-0812">Transmembrane</keyword>
<dbReference type="STRING" id="1965070.A0A443Q6V8"/>
<dbReference type="InterPro" id="IPR015683">
    <property type="entry name" value="Ionotropic_Glu_rcpt"/>
</dbReference>
<dbReference type="OrthoDB" id="5984008at2759"/>
<dbReference type="Pfam" id="PF10613">
    <property type="entry name" value="Lig_chan-Glu_bd"/>
    <property type="match status" value="1"/>
</dbReference>
<comment type="subcellular location">
    <subcellularLocation>
        <location evidence="1">Membrane</location>
        <topology evidence="1">Multi-pass membrane protein</topology>
    </subcellularLocation>
</comment>
<dbReference type="InterPro" id="IPR019594">
    <property type="entry name" value="Glu/Gly-bd"/>
</dbReference>
<feature type="non-terminal residue" evidence="14">
    <location>
        <position position="1"/>
    </location>
</feature>
<evidence type="ECO:0000259" key="13">
    <source>
        <dbReference type="SMART" id="SM00918"/>
    </source>
</evidence>
<dbReference type="Gene3D" id="3.40.50.2300">
    <property type="match status" value="1"/>
</dbReference>
<comment type="caution">
    <text evidence="14">The sequence shown here is derived from an EMBL/GenBank/DDBJ whole genome shotgun (WGS) entry which is preliminary data.</text>
</comment>
<comment type="similarity">
    <text evidence="2">Belongs to the glutamate-gated ion channel (TC 1.A.10.1) family.</text>
</comment>
<evidence type="ECO:0000256" key="5">
    <source>
        <dbReference type="ARBA" id="ARBA00022989"/>
    </source>
</evidence>
<dbReference type="GO" id="GO:0016020">
    <property type="term" value="C:membrane"/>
    <property type="evidence" value="ECO:0007669"/>
    <property type="project" value="UniProtKB-SubCell"/>
</dbReference>
<evidence type="ECO:0000256" key="7">
    <source>
        <dbReference type="ARBA" id="ARBA00023136"/>
    </source>
</evidence>
<keyword evidence="15" id="KW-1185">Reference proteome</keyword>
<evidence type="ECO:0000313" key="15">
    <source>
        <dbReference type="Proteomes" id="UP000285301"/>
    </source>
</evidence>
<name>A0A443Q6V8_9ACAR</name>
<keyword evidence="3" id="KW-0813">Transport</keyword>
<evidence type="ECO:0000313" key="14">
    <source>
        <dbReference type="EMBL" id="RWR98774.1"/>
    </source>
</evidence>
<proteinExistence type="inferred from homology"/>
<dbReference type="FunFam" id="3.40.190.10:FF:000024">
    <property type="entry name" value="Glutamate receptor, ionotropic, delta 1"/>
    <property type="match status" value="1"/>
</dbReference>
<keyword evidence="7" id="KW-0472">Membrane</keyword>
<evidence type="ECO:0000256" key="3">
    <source>
        <dbReference type="ARBA" id="ARBA00022448"/>
    </source>
</evidence>
<evidence type="ECO:0000256" key="1">
    <source>
        <dbReference type="ARBA" id="ARBA00004141"/>
    </source>
</evidence>
<feature type="domain" description="Ionotropic glutamate receptor C-terminal" evidence="12">
    <location>
        <begin position="64"/>
        <end position="169"/>
    </location>
</feature>
<dbReference type="EMBL" id="NCKU01019088">
    <property type="protein sequence ID" value="RWR98774.1"/>
    <property type="molecule type" value="Genomic_DNA"/>
</dbReference>
<dbReference type="SMART" id="SM00079">
    <property type="entry name" value="PBPe"/>
    <property type="match status" value="1"/>
</dbReference>